<reference evidence="7 8" key="1">
    <citation type="submission" date="2020-08" db="EMBL/GenBank/DDBJ databases">
        <title>Sequencing the genomes of 1000 actinobacteria strains.</title>
        <authorList>
            <person name="Klenk H.-P."/>
        </authorList>
    </citation>
    <scope>NUCLEOTIDE SEQUENCE [LARGE SCALE GENOMIC DNA]</scope>
    <source>
        <strain evidence="7 8">DSM 19600</strain>
    </source>
</reference>
<dbReference type="AlphaFoldDB" id="A0AA40VLX2"/>
<evidence type="ECO:0000313" key="8">
    <source>
        <dbReference type="Proteomes" id="UP000549113"/>
    </source>
</evidence>
<keyword evidence="7" id="KW-0456">Lyase</keyword>
<evidence type="ECO:0000256" key="4">
    <source>
        <dbReference type="PIRSR" id="PIRSR015582-1"/>
    </source>
</evidence>
<dbReference type="PIRSF" id="PIRSF015582">
    <property type="entry name" value="Cit_lyase_B"/>
    <property type="match status" value="1"/>
</dbReference>
<name>A0AA40VLX2_9MICO</name>
<evidence type="ECO:0000256" key="3">
    <source>
        <dbReference type="ARBA" id="ARBA00022842"/>
    </source>
</evidence>
<dbReference type="InterPro" id="IPR015813">
    <property type="entry name" value="Pyrv/PenolPyrv_kinase-like_dom"/>
</dbReference>
<dbReference type="InterPro" id="IPR005000">
    <property type="entry name" value="Aldolase/citrate-lyase_domain"/>
</dbReference>
<keyword evidence="2 5" id="KW-0479">Metal-binding</keyword>
<protein>
    <submittedName>
        <fullName evidence="7">Citrate lyase subunit beta/citryl-CoA lyase</fullName>
        <ecNumber evidence="7">4.1.3.34</ecNumber>
    </submittedName>
</protein>
<dbReference type="GO" id="GO:0006107">
    <property type="term" value="P:oxaloacetate metabolic process"/>
    <property type="evidence" value="ECO:0007669"/>
    <property type="project" value="TreeGrafter"/>
</dbReference>
<keyword evidence="3 5" id="KW-0460">Magnesium</keyword>
<evidence type="ECO:0000256" key="5">
    <source>
        <dbReference type="PIRSR" id="PIRSR015582-2"/>
    </source>
</evidence>
<dbReference type="PANTHER" id="PTHR32308:SF10">
    <property type="entry name" value="CITRATE LYASE SUBUNIT BETA"/>
    <property type="match status" value="1"/>
</dbReference>
<dbReference type="SUPFAM" id="SSF51621">
    <property type="entry name" value="Phosphoenolpyruvate/pyruvate domain"/>
    <property type="match status" value="1"/>
</dbReference>
<evidence type="ECO:0000256" key="2">
    <source>
        <dbReference type="ARBA" id="ARBA00022723"/>
    </source>
</evidence>
<comment type="caution">
    <text evidence="7">The sequence shown here is derived from an EMBL/GenBank/DDBJ whole genome shotgun (WGS) entry which is preliminary data.</text>
</comment>
<feature type="domain" description="HpcH/HpaI aldolase/citrate lyase" evidence="6">
    <location>
        <begin position="12"/>
        <end position="214"/>
    </location>
</feature>
<feature type="binding site" evidence="4">
    <location>
        <position position="115"/>
    </location>
    <ligand>
        <name>substrate</name>
    </ligand>
</feature>
<feature type="binding site" evidence="4">
    <location>
        <position position="66"/>
    </location>
    <ligand>
        <name>substrate</name>
    </ligand>
</feature>
<dbReference type="GO" id="GO:0008816">
    <property type="term" value="F:citryl-CoA lyase activity"/>
    <property type="evidence" value="ECO:0007669"/>
    <property type="project" value="UniProtKB-EC"/>
</dbReference>
<dbReference type="GO" id="GO:0000287">
    <property type="term" value="F:magnesium ion binding"/>
    <property type="evidence" value="ECO:0007669"/>
    <property type="project" value="TreeGrafter"/>
</dbReference>
<organism evidence="7 8">
    <name type="scientific">Microbacterium invictum</name>
    <dbReference type="NCBI Taxonomy" id="515415"/>
    <lineage>
        <taxon>Bacteria</taxon>
        <taxon>Bacillati</taxon>
        <taxon>Actinomycetota</taxon>
        <taxon>Actinomycetes</taxon>
        <taxon>Micrococcales</taxon>
        <taxon>Microbacteriaceae</taxon>
        <taxon>Microbacterium</taxon>
    </lineage>
</organism>
<dbReference type="Proteomes" id="UP000549113">
    <property type="component" value="Unassembled WGS sequence"/>
</dbReference>
<dbReference type="PANTHER" id="PTHR32308">
    <property type="entry name" value="LYASE BETA SUBUNIT, PUTATIVE (AFU_ORTHOLOGUE AFUA_4G13030)-RELATED"/>
    <property type="match status" value="1"/>
</dbReference>
<sequence length="272" mass="28927">MTDTAFGLGPALLFCPADRPERYAKAAARADAVILDLEDAVAPDAKKLARGALIEAELDPARVIVRVNPLGTDDFAADIATLTQTDYRTIMVAKAESAGKIARIDGRFAVVALCETARGIAAAEKIAAQDNVAALMWGAEDLVASLGGTSSRKPKGGYRDIARYARARVLLAAGSRRKAAIDAVHIDIADHKGLIREATDAAASGFAATACIHPDQVALIRDAYRPDARELTWAREVLAAAEGERGVFRHRGRMVDEPVLRHARLLVSRGAV</sequence>
<dbReference type="Pfam" id="PF03328">
    <property type="entry name" value="HpcH_HpaI"/>
    <property type="match status" value="1"/>
</dbReference>
<dbReference type="EC" id="4.1.3.34" evidence="7"/>
<dbReference type="RefSeq" id="WP_183498943.1">
    <property type="nucleotide sequence ID" value="NZ_BAABCO010000001.1"/>
</dbReference>
<dbReference type="Gene3D" id="3.20.20.60">
    <property type="entry name" value="Phosphoenolpyruvate-binding domains"/>
    <property type="match status" value="1"/>
</dbReference>
<dbReference type="InterPro" id="IPR011206">
    <property type="entry name" value="Citrate_lyase_beta/mcl1/mcl2"/>
</dbReference>
<feature type="binding site" evidence="5">
    <location>
        <position position="115"/>
    </location>
    <ligand>
        <name>Mg(2+)</name>
        <dbReference type="ChEBI" id="CHEBI:18420"/>
    </ligand>
</feature>
<gene>
    <name evidence="7" type="ORF">BKA10_001056</name>
</gene>
<evidence type="ECO:0000259" key="6">
    <source>
        <dbReference type="Pfam" id="PF03328"/>
    </source>
</evidence>
<proteinExistence type="predicted"/>
<dbReference type="InterPro" id="IPR040442">
    <property type="entry name" value="Pyrv_kinase-like_dom_sf"/>
</dbReference>
<feature type="binding site" evidence="5">
    <location>
        <position position="141"/>
    </location>
    <ligand>
        <name>Mg(2+)</name>
        <dbReference type="ChEBI" id="CHEBI:18420"/>
    </ligand>
</feature>
<comment type="cofactor">
    <cofactor evidence="1">
        <name>Mg(2+)</name>
        <dbReference type="ChEBI" id="CHEBI:18420"/>
    </cofactor>
</comment>
<keyword evidence="8" id="KW-1185">Reference proteome</keyword>
<dbReference type="EMBL" id="JACIFH010000001">
    <property type="protein sequence ID" value="MBB4139262.1"/>
    <property type="molecule type" value="Genomic_DNA"/>
</dbReference>
<evidence type="ECO:0000256" key="1">
    <source>
        <dbReference type="ARBA" id="ARBA00001946"/>
    </source>
</evidence>
<accession>A0AA40VLX2</accession>
<evidence type="ECO:0000313" key="7">
    <source>
        <dbReference type="EMBL" id="MBB4139262.1"/>
    </source>
</evidence>